<dbReference type="EMBL" id="BAAAHK010000009">
    <property type="protein sequence ID" value="GAA0946362.1"/>
    <property type="molecule type" value="Genomic_DNA"/>
</dbReference>
<protein>
    <recommendedName>
        <fullName evidence="1">N-acetyltransferase domain-containing protein</fullName>
    </recommendedName>
</protein>
<feature type="domain" description="N-acetyltransferase" evidence="1">
    <location>
        <begin position="133"/>
        <end position="271"/>
    </location>
</feature>
<evidence type="ECO:0000259" key="1">
    <source>
        <dbReference type="PROSITE" id="PS51186"/>
    </source>
</evidence>
<keyword evidence="3" id="KW-1185">Reference proteome</keyword>
<evidence type="ECO:0000313" key="3">
    <source>
        <dbReference type="Proteomes" id="UP001500542"/>
    </source>
</evidence>
<dbReference type="InterPro" id="IPR000182">
    <property type="entry name" value="GNAT_dom"/>
</dbReference>
<gene>
    <name evidence="2" type="ORF">GCM10009554_42090</name>
</gene>
<evidence type="ECO:0000313" key="2">
    <source>
        <dbReference type="EMBL" id="GAA0946362.1"/>
    </source>
</evidence>
<dbReference type="Proteomes" id="UP001500542">
    <property type="component" value="Unassembled WGS sequence"/>
</dbReference>
<name>A0ABP4B5V2_9ACTN</name>
<dbReference type="RefSeq" id="WP_343972541.1">
    <property type="nucleotide sequence ID" value="NZ_BAAAHK010000009.1"/>
</dbReference>
<reference evidence="3" key="1">
    <citation type="journal article" date="2019" name="Int. J. Syst. Evol. Microbiol.">
        <title>The Global Catalogue of Microorganisms (GCM) 10K type strain sequencing project: providing services to taxonomists for standard genome sequencing and annotation.</title>
        <authorList>
            <consortium name="The Broad Institute Genomics Platform"/>
            <consortium name="The Broad Institute Genome Sequencing Center for Infectious Disease"/>
            <person name="Wu L."/>
            <person name="Ma J."/>
        </authorList>
    </citation>
    <scope>NUCLEOTIDE SEQUENCE [LARGE SCALE GENOMIC DNA]</scope>
    <source>
        <strain evidence="3">JCM 10977</strain>
    </source>
</reference>
<dbReference type="SUPFAM" id="SSF55729">
    <property type="entry name" value="Acyl-CoA N-acyltransferases (Nat)"/>
    <property type="match status" value="1"/>
</dbReference>
<dbReference type="Gene3D" id="3.40.630.30">
    <property type="match status" value="1"/>
</dbReference>
<comment type="caution">
    <text evidence="2">The sequence shown here is derived from an EMBL/GenBank/DDBJ whole genome shotgun (WGS) entry which is preliminary data.</text>
</comment>
<accession>A0ABP4B5V2</accession>
<dbReference type="PROSITE" id="PS51186">
    <property type="entry name" value="GNAT"/>
    <property type="match status" value="1"/>
</dbReference>
<organism evidence="2 3">
    <name type="scientific">Kribbella koreensis</name>
    <dbReference type="NCBI Taxonomy" id="57909"/>
    <lineage>
        <taxon>Bacteria</taxon>
        <taxon>Bacillati</taxon>
        <taxon>Actinomycetota</taxon>
        <taxon>Actinomycetes</taxon>
        <taxon>Propionibacteriales</taxon>
        <taxon>Kribbellaceae</taxon>
        <taxon>Kribbella</taxon>
    </lineage>
</organism>
<sequence length="271" mass="28972">MSLDRITQLLETAEAEAIWGYETHVAPEVMERFGMASARIGGGVALAVRDDATNYWSRALGFGFTEPVTAEVVASVTDFYRGNGNPIAVLNVAPSVLPADWDAICAKEGITGGGTWVKLARPAGLVNAPETELRVAEIEPADAELWATVLTRGFGMPEELLVPMSKGVVGQPGWTAYGAYECDQLIAAAALLITGEVAEFCGAATLPEHRGKGAQSALLAARAARAVAEGVKWFSAETGKPDEGSKNSSLNNMMRAGFEVRYDRRNWIWRP</sequence>
<proteinExistence type="predicted"/>
<dbReference type="InterPro" id="IPR016181">
    <property type="entry name" value="Acyl_CoA_acyltransferase"/>
</dbReference>
<dbReference type="Pfam" id="PF00583">
    <property type="entry name" value="Acetyltransf_1"/>
    <property type="match status" value="1"/>
</dbReference>